<organism evidence="1 2">
    <name type="scientific">Sporosarcina gallistercoris</name>
    <dbReference type="NCBI Taxonomy" id="2762245"/>
    <lineage>
        <taxon>Bacteria</taxon>
        <taxon>Bacillati</taxon>
        <taxon>Bacillota</taxon>
        <taxon>Bacilli</taxon>
        <taxon>Bacillales</taxon>
        <taxon>Caryophanaceae</taxon>
        <taxon>Sporosarcina</taxon>
    </lineage>
</organism>
<name>A0ABR8PFX9_9BACL</name>
<proteinExistence type="predicted"/>
<protein>
    <submittedName>
        <fullName evidence="1">Dipicolinate synthase subunit A</fullName>
    </submittedName>
</protein>
<dbReference type="RefSeq" id="WP_191688202.1">
    <property type="nucleotide sequence ID" value="NZ_JACSQY010000001.1"/>
</dbReference>
<accession>A0ABR8PFX9</accession>
<dbReference type="Gene3D" id="3.40.50.720">
    <property type="entry name" value="NAD(P)-binding Rossmann-like Domain"/>
    <property type="match status" value="1"/>
</dbReference>
<evidence type="ECO:0000313" key="1">
    <source>
        <dbReference type="EMBL" id="MBD7907080.1"/>
    </source>
</evidence>
<dbReference type="SUPFAM" id="SSF51735">
    <property type="entry name" value="NAD(P)-binding Rossmann-fold domains"/>
    <property type="match status" value="1"/>
</dbReference>
<comment type="caution">
    <text evidence="1">The sequence shown here is derived from an EMBL/GenBank/DDBJ whole genome shotgun (WGS) entry which is preliminary data.</text>
</comment>
<keyword evidence="2" id="KW-1185">Reference proteome</keyword>
<sequence>MSEARWLLIGADRRIEESARLFIEKGLDVTVHLNDEVSDELTDKIAKIHPTHIVFPIQGLKGILDTQRLPERTLFFTGILSEIQEIEIKSAGHIVSSYLSDERFVWNNARLTAEGFVKDFYQETNTPIANTHFQIAGFGRVGRMLAHVLQAAGAELTIFARSEAQLGEAEALGFAVENLSHDIDFKPGYLVNTIPAQWLTLQPEDSLRVFDLASKPGCLKPGKSSAYYTLHLGLPGKHFPQRAASYLADTILRMCRGKE</sequence>
<dbReference type="EMBL" id="JACSQY010000001">
    <property type="protein sequence ID" value="MBD7907080.1"/>
    <property type="molecule type" value="Genomic_DNA"/>
</dbReference>
<evidence type="ECO:0000313" key="2">
    <source>
        <dbReference type="Proteomes" id="UP000659496"/>
    </source>
</evidence>
<gene>
    <name evidence="1" type="ORF">H9659_01870</name>
</gene>
<dbReference type="InterPro" id="IPR036291">
    <property type="entry name" value="NAD(P)-bd_dom_sf"/>
</dbReference>
<dbReference type="Proteomes" id="UP000659496">
    <property type="component" value="Unassembled WGS sequence"/>
</dbReference>
<reference evidence="1 2" key="1">
    <citation type="submission" date="2020-08" db="EMBL/GenBank/DDBJ databases">
        <title>A Genomic Blueprint of the Chicken Gut Microbiome.</title>
        <authorList>
            <person name="Gilroy R."/>
            <person name="Ravi A."/>
            <person name="Getino M."/>
            <person name="Pursley I."/>
            <person name="Horton D.L."/>
            <person name="Alikhan N.-F."/>
            <person name="Baker D."/>
            <person name="Gharbi K."/>
            <person name="Hall N."/>
            <person name="Watson M."/>
            <person name="Adriaenssens E.M."/>
            <person name="Foster-Nyarko E."/>
            <person name="Jarju S."/>
            <person name="Secka A."/>
            <person name="Antonio M."/>
            <person name="Oren A."/>
            <person name="Chaudhuri R."/>
            <person name="La Ragione R.M."/>
            <person name="Hildebrand F."/>
            <person name="Pallen M.J."/>
        </authorList>
    </citation>
    <scope>NUCLEOTIDE SEQUENCE [LARGE SCALE GENOMIC DNA]</scope>
    <source>
        <strain evidence="1 2">Sa3CUA8</strain>
    </source>
</reference>